<dbReference type="EMBL" id="JACHHI010000001">
    <property type="protein sequence ID" value="MBB6476981.1"/>
    <property type="molecule type" value="Genomic_DNA"/>
</dbReference>
<sequence length="111" mass="12707">MTNGKQKGKRGELEFARLCRANGWDVRRTAQYCGNTGEAADVVGLPGVHVEVKRVERLNIEDAMAQARRDSQKSGRVPIVAHRKNNCEWLITMTAEDWFEMFREWRGGQDD</sequence>
<evidence type="ECO:0000313" key="2">
    <source>
        <dbReference type="Proteomes" id="UP000591941"/>
    </source>
</evidence>
<proteinExistence type="predicted"/>
<dbReference type="Pfam" id="PF24608">
    <property type="entry name" value="PDDEXK_15"/>
    <property type="match status" value="1"/>
</dbReference>
<dbReference type="Proteomes" id="UP000591941">
    <property type="component" value="Unassembled WGS sequence"/>
</dbReference>
<evidence type="ECO:0000313" key="1">
    <source>
        <dbReference type="EMBL" id="MBB6476981.1"/>
    </source>
</evidence>
<dbReference type="InterPro" id="IPR056931">
    <property type="entry name" value="D14-like"/>
</dbReference>
<dbReference type="GeneID" id="93485292"/>
<keyword evidence="2" id="KW-1185">Reference proteome</keyword>
<accession>A0A841R0Q1</accession>
<dbReference type="AlphaFoldDB" id="A0A841R0Q1"/>
<organism evidence="1 2">
    <name type="scientific">Negativicoccus succinicivorans</name>
    <dbReference type="NCBI Taxonomy" id="620903"/>
    <lineage>
        <taxon>Bacteria</taxon>
        <taxon>Bacillati</taxon>
        <taxon>Bacillota</taxon>
        <taxon>Negativicutes</taxon>
        <taxon>Veillonellales</taxon>
        <taxon>Veillonellaceae</taxon>
        <taxon>Negativicoccus</taxon>
    </lineage>
</organism>
<protein>
    <submittedName>
        <fullName evidence="1">Holliday junction resolvase</fullName>
    </submittedName>
</protein>
<gene>
    <name evidence="1" type="ORF">HNR45_000003</name>
</gene>
<dbReference type="OrthoDB" id="1669507at2"/>
<reference evidence="1 2" key="1">
    <citation type="submission" date="2020-08" db="EMBL/GenBank/DDBJ databases">
        <title>Genomic Encyclopedia of Type Strains, Phase IV (KMG-IV): sequencing the most valuable type-strain genomes for metagenomic binning, comparative biology and taxonomic classification.</title>
        <authorList>
            <person name="Goeker M."/>
        </authorList>
    </citation>
    <scope>NUCLEOTIDE SEQUENCE [LARGE SCALE GENOMIC DNA]</scope>
    <source>
        <strain evidence="1 2">DSM 21255</strain>
    </source>
</reference>
<dbReference type="RefSeq" id="WP_159822202.1">
    <property type="nucleotide sequence ID" value="NZ_CABWNB010000001.1"/>
</dbReference>
<name>A0A841R0Q1_9FIRM</name>
<comment type="caution">
    <text evidence="1">The sequence shown here is derived from an EMBL/GenBank/DDBJ whole genome shotgun (WGS) entry which is preliminary data.</text>
</comment>